<organism evidence="7 8">
    <name type="scientific">Herbiconiux oxytropis</name>
    <dbReference type="NCBI Taxonomy" id="2970915"/>
    <lineage>
        <taxon>Bacteria</taxon>
        <taxon>Bacillati</taxon>
        <taxon>Actinomycetota</taxon>
        <taxon>Actinomycetes</taxon>
        <taxon>Micrococcales</taxon>
        <taxon>Microbacteriaceae</taxon>
        <taxon>Herbiconiux</taxon>
    </lineage>
</organism>
<dbReference type="SUPFAM" id="SSF55594">
    <property type="entry name" value="HPr-like"/>
    <property type="match status" value="1"/>
</dbReference>
<dbReference type="InterPro" id="IPR050399">
    <property type="entry name" value="HPr"/>
</dbReference>
<keyword evidence="8" id="KW-1185">Reference proteome</keyword>
<evidence type="ECO:0000256" key="5">
    <source>
        <dbReference type="ARBA" id="ARBA00022683"/>
    </source>
</evidence>
<dbReference type="Proteomes" id="UP001165587">
    <property type="component" value="Unassembled WGS sequence"/>
</dbReference>
<reference evidence="7" key="1">
    <citation type="submission" date="2022-08" db="EMBL/GenBank/DDBJ databases">
        <authorList>
            <person name="Deng Y."/>
            <person name="Han X.-F."/>
            <person name="Zhang Y.-Q."/>
        </authorList>
    </citation>
    <scope>NUCLEOTIDE SEQUENCE</scope>
    <source>
        <strain evidence="7">CPCC 203407</strain>
    </source>
</reference>
<feature type="domain" description="HPr" evidence="6">
    <location>
        <begin position="1"/>
        <end position="88"/>
    </location>
</feature>
<dbReference type="PANTHER" id="PTHR33705">
    <property type="entry name" value="PHOSPHOCARRIER PROTEIN HPR"/>
    <property type="match status" value="1"/>
</dbReference>
<evidence type="ECO:0000256" key="3">
    <source>
        <dbReference type="ARBA" id="ARBA00020422"/>
    </source>
</evidence>
<comment type="subcellular location">
    <subcellularLocation>
        <location evidence="2">Cytoplasm</location>
    </subcellularLocation>
</comment>
<accession>A0AA41XJ13</accession>
<dbReference type="Gene3D" id="3.30.1340.10">
    <property type="entry name" value="HPr-like"/>
    <property type="match status" value="1"/>
</dbReference>
<evidence type="ECO:0000256" key="2">
    <source>
        <dbReference type="ARBA" id="ARBA00004496"/>
    </source>
</evidence>
<dbReference type="AlphaFoldDB" id="A0AA41XJ13"/>
<evidence type="ECO:0000256" key="4">
    <source>
        <dbReference type="ARBA" id="ARBA00022490"/>
    </source>
</evidence>
<evidence type="ECO:0000259" key="6">
    <source>
        <dbReference type="PROSITE" id="PS51350"/>
    </source>
</evidence>
<keyword evidence="4" id="KW-0963">Cytoplasm</keyword>
<dbReference type="InterPro" id="IPR035895">
    <property type="entry name" value="HPr-like_sf"/>
</dbReference>
<dbReference type="InterPro" id="IPR001020">
    <property type="entry name" value="PTS_HPr_His_P_site"/>
</dbReference>
<dbReference type="PROSITE" id="PS00369">
    <property type="entry name" value="PTS_HPR_HIS"/>
    <property type="match status" value="1"/>
</dbReference>
<evidence type="ECO:0000256" key="1">
    <source>
        <dbReference type="ARBA" id="ARBA00003681"/>
    </source>
</evidence>
<comment type="function">
    <text evidence="1">General (non sugar-specific) component of the phosphoenolpyruvate-dependent sugar phosphotransferase system (sugar PTS). This major carbohydrate active-transport system catalyzes the phosphorylation of incoming sugar substrates concomitantly with their translocation across the cell membrane. The phosphoryl group from phosphoenolpyruvate (PEP) is transferred to the phosphoryl carrier protein HPr by enzyme I. Phospho-HPr then transfers it to the PTS EIIA domain.</text>
</comment>
<gene>
    <name evidence="7" type="ORF">N1028_16435</name>
</gene>
<dbReference type="NCBIfam" id="TIGR01003">
    <property type="entry name" value="PTS_HPr_family"/>
    <property type="match status" value="1"/>
</dbReference>
<dbReference type="GO" id="GO:0009401">
    <property type="term" value="P:phosphoenolpyruvate-dependent sugar phosphotransferase system"/>
    <property type="evidence" value="ECO:0007669"/>
    <property type="project" value="UniProtKB-KW"/>
</dbReference>
<evidence type="ECO:0000313" key="8">
    <source>
        <dbReference type="Proteomes" id="UP001165587"/>
    </source>
</evidence>
<protein>
    <recommendedName>
        <fullName evidence="3">Phosphocarrier protein HPr</fullName>
    </recommendedName>
</protein>
<dbReference type="PANTHER" id="PTHR33705:SF2">
    <property type="entry name" value="PHOSPHOCARRIER PROTEIN NPR"/>
    <property type="match status" value="1"/>
</dbReference>
<dbReference type="PROSITE" id="PS51350">
    <property type="entry name" value="PTS_HPR_DOM"/>
    <property type="match status" value="1"/>
</dbReference>
<dbReference type="InterPro" id="IPR000032">
    <property type="entry name" value="HPr-like"/>
</dbReference>
<dbReference type="GO" id="GO:0005737">
    <property type="term" value="C:cytoplasm"/>
    <property type="evidence" value="ECO:0007669"/>
    <property type="project" value="UniProtKB-SubCell"/>
</dbReference>
<sequence>MTTRTVTIGSRTGLHARPAALFVKAAAGSGHAVQLTAKEKAINAASLLSVMSLGIAQGEEVTIEVTGDEEARVADELAALLASDLDAE</sequence>
<dbReference type="PRINTS" id="PR00107">
    <property type="entry name" value="PHOSPHOCPHPR"/>
</dbReference>
<comment type="caution">
    <text evidence="7">The sequence shown here is derived from an EMBL/GenBank/DDBJ whole genome shotgun (WGS) entry which is preliminary data.</text>
</comment>
<keyword evidence="5" id="KW-0598">Phosphotransferase system</keyword>
<evidence type="ECO:0000313" key="7">
    <source>
        <dbReference type="EMBL" id="MCS5727484.1"/>
    </source>
</evidence>
<dbReference type="RefSeq" id="WP_259530474.1">
    <property type="nucleotide sequence ID" value="NZ_JANLCK010000011.1"/>
</dbReference>
<proteinExistence type="predicted"/>
<dbReference type="CDD" id="cd00367">
    <property type="entry name" value="PTS-HPr_like"/>
    <property type="match status" value="1"/>
</dbReference>
<dbReference type="EMBL" id="JANLCK010000011">
    <property type="protein sequence ID" value="MCS5727484.1"/>
    <property type="molecule type" value="Genomic_DNA"/>
</dbReference>
<name>A0AA41XJ13_9MICO</name>
<dbReference type="Pfam" id="PF00381">
    <property type="entry name" value="PTS-HPr"/>
    <property type="match status" value="1"/>
</dbReference>